<dbReference type="Gene3D" id="2.40.50.100">
    <property type="match status" value="1"/>
</dbReference>
<evidence type="ECO:0000256" key="1">
    <source>
        <dbReference type="ARBA" id="ARBA00004417"/>
    </source>
</evidence>
<keyword evidence="3" id="KW-0813">Transport</keyword>
<dbReference type="CDD" id="cd03301">
    <property type="entry name" value="ABC_MalK_N"/>
    <property type="match status" value="1"/>
</dbReference>
<keyword evidence="6 8" id="KW-0067">ATP-binding</keyword>
<keyword evidence="5" id="KW-0547">Nucleotide-binding</keyword>
<dbReference type="SMART" id="SM00382">
    <property type="entry name" value="AAA"/>
    <property type="match status" value="1"/>
</dbReference>
<dbReference type="Pfam" id="PF17912">
    <property type="entry name" value="OB_MalK"/>
    <property type="match status" value="1"/>
</dbReference>
<dbReference type="GO" id="GO:0005524">
    <property type="term" value="F:ATP binding"/>
    <property type="evidence" value="ECO:0007669"/>
    <property type="project" value="UniProtKB-KW"/>
</dbReference>
<keyword evidence="4" id="KW-0997">Cell inner membrane</keyword>
<name>A0A7W6R310_9HYPH</name>
<dbReference type="PROSITE" id="PS00211">
    <property type="entry name" value="ABC_TRANSPORTER_1"/>
    <property type="match status" value="1"/>
</dbReference>
<dbReference type="InterPro" id="IPR008995">
    <property type="entry name" value="Mo/tungstate-bd_C_term_dom"/>
</dbReference>
<dbReference type="Gene3D" id="3.40.50.300">
    <property type="entry name" value="P-loop containing nucleotide triphosphate hydrolases"/>
    <property type="match status" value="1"/>
</dbReference>
<dbReference type="InterPro" id="IPR003439">
    <property type="entry name" value="ABC_transporter-like_ATP-bd"/>
</dbReference>
<proteinExistence type="inferred from homology"/>
<dbReference type="SUPFAM" id="SSF50331">
    <property type="entry name" value="MOP-like"/>
    <property type="match status" value="1"/>
</dbReference>
<dbReference type="InterPro" id="IPR017871">
    <property type="entry name" value="ABC_transporter-like_CS"/>
</dbReference>
<dbReference type="InterPro" id="IPR027417">
    <property type="entry name" value="P-loop_NTPase"/>
</dbReference>
<dbReference type="EMBL" id="JACIFY010000007">
    <property type="protein sequence ID" value="MBB4235909.1"/>
    <property type="molecule type" value="Genomic_DNA"/>
</dbReference>
<feature type="domain" description="ABC transporter" evidence="7">
    <location>
        <begin position="4"/>
        <end position="235"/>
    </location>
</feature>
<protein>
    <submittedName>
        <fullName evidence="8">Multiple sugar transport system ATP-binding protein</fullName>
    </submittedName>
</protein>
<evidence type="ECO:0000256" key="4">
    <source>
        <dbReference type="ARBA" id="ARBA00022519"/>
    </source>
</evidence>
<dbReference type="Pfam" id="PF00005">
    <property type="entry name" value="ABC_tran"/>
    <property type="match status" value="1"/>
</dbReference>
<evidence type="ECO:0000313" key="8">
    <source>
        <dbReference type="EMBL" id="MBB4235909.1"/>
    </source>
</evidence>
<dbReference type="RefSeq" id="WP_184469974.1">
    <property type="nucleotide sequence ID" value="NZ_JACIFY010000007.1"/>
</dbReference>
<dbReference type="Proteomes" id="UP000540909">
    <property type="component" value="Unassembled WGS sequence"/>
</dbReference>
<dbReference type="AlphaFoldDB" id="A0A7W6R310"/>
<gene>
    <name evidence="8" type="ORF">GGD57_002483</name>
</gene>
<comment type="similarity">
    <text evidence="2">Belongs to the ABC transporter superfamily.</text>
</comment>
<sequence length="363" mass="40086">MSSLSLVNVYKYYSPHLCVLNDINIEARCGEFLVLLGPSGCGKSTLLHAVAGLHKISAGEIRLADRVLNDVPCQDRDIAMVFQSYALYPSMTVRENISFPLQMRKMPAVDRRKAVDDVASLLQIGHLLDRKPGQLSGGQRQRVAIGRALVRDPSLFLFDEPLSNLDALLRVEMRTELKKLHHRMGRTTVYVTHDQIEAMTLATRIAILDRGIIQQFGTPHEVYNKPANLFVATFIGSPRINLITATSQNGAIHLNQGELRFGVPEELVKAAGQNQTKLTVGIRPEHFSIPNERPAGLDSIDIDVDVTLIEPTGSDDVVLFRYAGTEMSALLRAGSISNPGPARLRVDMSRVNVFNQETGTRLS</sequence>
<evidence type="ECO:0000259" key="7">
    <source>
        <dbReference type="PROSITE" id="PS50893"/>
    </source>
</evidence>
<dbReference type="Gene3D" id="2.40.50.140">
    <property type="entry name" value="Nucleic acid-binding proteins"/>
    <property type="match status" value="1"/>
</dbReference>
<evidence type="ECO:0000313" key="9">
    <source>
        <dbReference type="Proteomes" id="UP000540909"/>
    </source>
</evidence>
<dbReference type="PROSITE" id="PS50893">
    <property type="entry name" value="ABC_TRANSPORTER_2"/>
    <property type="match status" value="1"/>
</dbReference>
<dbReference type="FunFam" id="3.40.50.300:FF:000042">
    <property type="entry name" value="Maltose/maltodextrin ABC transporter, ATP-binding protein"/>
    <property type="match status" value="1"/>
</dbReference>
<dbReference type="InterPro" id="IPR012340">
    <property type="entry name" value="NA-bd_OB-fold"/>
</dbReference>
<dbReference type="InterPro" id="IPR015855">
    <property type="entry name" value="ABC_transpr_MalK-like"/>
</dbReference>
<accession>A0A7W6R310</accession>
<keyword evidence="8" id="KW-0762">Sugar transport</keyword>
<comment type="subcellular location">
    <subcellularLocation>
        <location evidence="1">Cell inner membrane</location>
        <topology evidence="1">Peripheral membrane protein</topology>
    </subcellularLocation>
</comment>
<keyword evidence="4" id="KW-0472">Membrane</keyword>
<reference evidence="8 9" key="1">
    <citation type="submission" date="2020-08" db="EMBL/GenBank/DDBJ databases">
        <title>Genomic Encyclopedia of Type Strains, Phase IV (KMG-V): Genome sequencing to study the core and pangenomes of soil and plant-associated prokaryotes.</title>
        <authorList>
            <person name="Whitman W."/>
        </authorList>
    </citation>
    <scope>NUCLEOTIDE SEQUENCE [LARGE SCALE GENOMIC DNA]</scope>
    <source>
        <strain evidence="8 9">SEMIA 4089</strain>
    </source>
</reference>
<dbReference type="InterPro" id="IPR047641">
    <property type="entry name" value="ABC_transpr_MalK/UgpC-like"/>
</dbReference>
<organism evidence="8 9">
    <name type="scientific">Rhizobium esperanzae</name>
    <dbReference type="NCBI Taxonomy" id="1967781"/>
    <lineage>
        <taxon>Bacteria</taxon>
        <taxon>Pseudomonadati</taxon>
        <taxon>Pseudomonadota</taxon>
        <taxon>Alphaproteobacteria</taxon>
        <taxon>Hyphomicrobiales</taxon>
        <taxon>Rhizobiaceae</taxon>
        <taxon>Rhizobium/Agrobacterium group</taxon>
        <taxon>Rhizobium</taxon>
    </lineage>
</organism>
<dbReference type="InterPro" id="IPR003593">
    <property type="entry name" value="AAA+_ATPase"/>
</dbReference>
<evidence type="ECO:0000256" key="3">
    <source>
        <dbReference type="ARBA" id="ARBA00022448"/>
    </source>
</evidence>
<dbReference type="SUPFAM" id="SSF52540">
    <property type="entry name" value="P-loop containing nucleoside triphosphate hydrolases"/>
    <property type="match status" value="1"/>
</dbReference>
<dbReference type="GO" id="GO:0008643">
    <property type="term" value="P:carbohydrate transport"/>
    <property type="evidence" value="ECO:0007669"/>
    <property type="project" value="InterPro"/>
</dbReference>
<dbReference type="InterPro" id="IPR040582">
    <property type="entry name" value="OB_MalK-like"/>
</dbReference>
<keyword evidence="4" id="KW-1003">Cell membrane</keyword>
<comment type="caution">
    <text evidence="8">The sequence shown here is derived from an EMBL/GenBank/DDBJ whole genome shotgun (WGS) entry which is preliminary data.</text>
</comment>
<dbReference type="GO" id="GO:0055052">
    <property type="term" value="C:ATP-binding cassette (ABC) transporter complex, substrate-binding subunit-containing"/>
    <property type="evidence" value="ECO:0007669"/>
    <property type="project" value="TreeGrafter"/>
</dbReference>
<evidence type="ECO:0000256" key="6">
    <source>
        <dbReference type="ARBA" id="ARBA00022840"/>
    </source>
</evidence>
<dbReference type="GO" id="GO:0016887">
    <property type="term" value="F:ATP hydrolysis activity"/>
    <property type="evidence" value="ECO:0007669"/>
    <property type="project" value="InterPro"/>
</dbReference>
<dbReference type="PANTHER" id="PTHR43875:SF14">
    <property type="entry name" value="ABC TRANSPORTER ATP-BINDING PROTEIN"/>
    <property type="match status" value="1"/>
</dbReference>
<dbReference type="PANTHER" id="PTHR43875">
    <property type="entry name" value="MALTODEXTRIN IMPORT ATP-BINDING PROTEIN MSMX"/>
    <property type="match status" value="1"/>
</dbReference>
<evidence type="ECO:0000256" key="5">
    <source>
        <dbReference type="ARBA" id="ARBA00022741"/>
    </source>
</evidence>
<evidence type="ECO:0000256" key="2">
    <source>
        <dbReference type="ARBA" id="ARBA00005417"/>
    </source>
</evidence>
<dbReference type="GO" id="GO:0140359">
    <property type="term" value="F:ABC-type transporter activity"/>
    <property type="evidence" value="ECO:0007669"/>
    <property type="project" value="InterPro"/>
</dbReference>